<evidence type="ECO:0000256" key="8">
    <source>
        <dbReference type="ARBA" id="ARBA00022840"/>
    </source>
</evidence>
<feature type="domain" description="Protein kinase" evidence="12">
    <location>
        <begin position="1"/>
        <end position="284"/>
    </location>
</feature>
<dbReference type="GO" id="GO:0005524">
    <property type="term" value="F:ATP binding"/>
    <property type="evidence" value="ECO:0007669"/>
    <property type="project" value="UniProtKB-KW"/>
</dbReference>
<dbReference type="InterPro" id="IPR001824">
    <property type="entry name" value="Tyr_kinase_rcpt_3_CS"/>
</dbReference>
<dbReference type="PROSITE" id="PS50011">
    <property type="entry name" value="PROTEIN_KINASE_DOM"/>
    <property type="match status" value="1"/>
</dbReference>
<evidence type="ECO:0000256" key="4">
    <source>
        <dbReference type="ARBA" id="ARBA00022553"/>
    </source>
</evidence>
<evidence type="ECO:0000256" key="2">
    <source>
        <dbReference type="ARBA" id="ARBA00011902"/>
    </source>
</evidence>
<proteinExistence type="predicted"/>
<gene>
    <name evidence="13" type="ORF">J4Q44_G00244690</name>
</gene>
<keyword evidence="9" id="KW-0832">Ubl conjugation</keyword>
<feature type="region of interest" description="Disordered" evidence="11">
    <location>
        <begin position="369"/>
        <end position="437"/>
    </location>
</feature>
<evidence type="ECO:0000256" key="10">
    <source>
        <dbReference type="ARBA" id="ARBA00023137"/>
    </source>
</evidence>
<dbReference type="EC" id="2.7.10.1" evidence="2"/>
<feature type="compositionally biased region" description="Acidic residues" evidence="11">
    <location>
        <begin position="410"/>
        <end position="423"/>
    </location>
</feature>
<dbReference type="FunFam" id="1.10.510.10:FF:000140">
    <property type="entry name" value="Platelet-derived growth factor receptor beta"/>
    <property type="match status" value="1"/>
</dbReference>
<dbReference type="PROSITE" id="PS00240">
    <property type="entry name" value="RECEPTOR_TYR_KIN_III"/>
    <property type="match status" value="1"/>
</dbReference>
<evidence type="ECO:0000313" key="14">
    <source>
        <dbReference type="Proteomes" id="UP001356427"/>
    </source>
</evidence>
<keyword evidence="14" id="KW-1185">Reference proteome</keyword>
<dbReference type="InterPro" id="IPR011009">
    <property type="entry name" value="Kinase-like_dom_sf"/>
</dbReference>
<evidence type="ECO:0000313" key="13">
    <source>
        <dbReference type="EMBL" id="KAK6305689.1"/>
    </source>
</evidence>
<dbReference type="GO" id="GO:0005019">
    <property type="term" value="F:platelet-derived growth factor beta-receptor activity"/>
    <property type="evidence" value="ECO:0007669"/>
    <property type="project" value="TreeGrafter"/>
</dbReference>
<feature type="region of interest" description="Disordered" evidence="11">
    <location>
        <begin position="312"/>
        <end position="348"/>
    </location>
</feature>
<sequence length="437" mass="48715">MSHLGPHVNIVNLLGACTKRGPIYLITEYCRYGNLADYLHRNKHTFLQYYADRNHRDADIESDGGYMDMTKEDSLNVVPMQELSDNIKYADIEPSVYETTYHQDSNQGQERADVATSINDSPVLSYTDLVGFSYQVAKGMDFLSSKNCVHHDLAARNVLICEGKLVKICDFGLARDLMNDSNYIDKGSTFLPLKWMAPESVFQNIYTTLSDVWSFGILLWEIFTLGGTPHPDIPMNQQFYTGYRMAKPAHATDKIYDVMCKCWDEKLEKRPQFSSLVHSMGNLLSKAYRKKYTQVNESFLKSDHPAIVKTKPRPAGNMAVSPEDVSLVSPGDLAGQETGETWEEAGPSQTEYIIDVPDIHVAIEAEAGSGEVLDTATQSTSSPPTTTDQNDTDTASLEPETSLEEPVASTEEEVSAPTQEDELPQSPCTPEVEESFL</sequence>
<evidence type="ECO:0000256" key="9">
    <source>
        <dbReference type="ARBA" id="ARBA00022843"/>
    </source>
</evidence>
<organism evidence="13 14">
    <name type="scientific">Coregonus suidteri</name>
    <dbReference type="NCBI Taxonomy" id="861788"/>
    <lineage>
        <taxon>Eukaryota</taxon>
        <taxon>Metazoa</taxon>
        <taxon>Chordata</taxon>
        <taxon>Craniata</taxon>
        <taxon>Vertebrata</taxon>
        <taxon>Euteleostomi</taxon>
        <taxon>Actinopterygii</taxon>
        <taxon>Neopterygii</taxon>
        <taxon>Teleostei</taxon>
        <taxon>Protacanthopterygii</taxon>
        <taxon>Salmoniformes</taxon>
        <taxon>Salmonidae</taxon>
        <taxon>Coregoninae</taxon>
        <taxon>Coregonus</taxon>
    </lineage>
</organism>
<dbReference type="InterPro" id="IPR008266">
    <property type="entry name" value="Tyr_kinase_AS"/>
</dbReference>
<dbReference type="GO" id="GO:0014911">
    <property type="term" value="P:positive regulation of smooth muscle cell migration"/>
    <property type="evidence" value="ECO:0007669"/>
    <property type="project" value="TreeGrafter"/>
</dbReference>
<name>A0AAN8QH69_9TELE</name>
<evidence type="ECO:0000256" key="1">
    <source>
        <dbReference type="ARBA" id="ARBA00004251"/>
    </source>
</evidence>
<evidence type="ECO:0000256" key="3">
    <source>
        <dbReference type="ARBA" id="ARBA00022475"/>
    </source>
</evidence>
<dbReference type="GO" id="GO:0060326">
    <property type="term" value="P:cell chemotaxis"/>
    <property type="evidence" value="ECO:0007669"/>
    <property type="project" value="TreeGrafter"/>
</dbReference>
<dbReference type="GO" id="GO:0001525">
    <property type="term" value="P:angiogenesis"/>
    <property type="evidence" value="ECO:0007669"/>
    <property type="project" value="TreeGrafter"/>
</dbReference>
<dbReference type="InterPro" id="IPR050122">
    <property type="entry name" value="RTK"/>
</dbReference>
<keyword evidence="10" id="KW-0829">Tyrosine-protein kinase</keyword>
<keyword evidence="7" id="KW-0418">Kinase</keyword>
<dbReference type="InterPro" id="IPR000719">
    <property type="entry name" value="Prot_kinase_dom"/>
</dbReference>
<keyword evidence="5" id="KW-0808">Transferase</keyword>
<dbReference type="PROSITE" id="PS00109">
    <property type="entry name" value="PROTEIN_KINASE_TYR"/>
    <property type="match status" value="1"/>
</dbReference>
<keyword evidence="8" id="KW-0067">ATP-binding</keyword>
<evidence type="ECO:0000256" key="11">
    <source>
        <dbReference type="SAM" id="MobiDB-lite"/>
    </source>
</evidence>
<dbReference type="PANTHER" id="PTHR24416:SF53">
    <property type="entry name" value="PLATELET-DERIVED GROWTH FACTOR RECEPTOR BETA"/>
    <property type="match status" value="1"/>
</dbReference>
<dbReference type="SUPFAM" id="SSF56112">
    <property type="entry name" value="Protein kinase-like (PK-like)"/>
    <property type="match status" value="1"/>
</dbReference>
<feature type="compositionally biased region" description="Low complexity" evidence="11">
    <location>
        <begin position="374"/>
        <end position="396"/>
    </location>
</feature>
<keyword evidence="4" id="KW-0597">Phosphoprotein</keyword>
<dbReference type="Gene3D" id="1.10.510.10">
    <property type="entry name" value="Transferase(Phosphotransferase) domain 1"/>
    <property type="match status" value="1"/>
</dbReference>
<evidence type="ECO:0000256" key="7">
    <source>
        <dbReference type="ARBA" id="ARBA00022777"/>
    </source>
</evidence>
<dbReference type="EMBL" id="JAGTTL010000022">
    <property type="protein sequence ID" value="KAK6305689.1"/>
    <property type="molecule type" value="Genomic_DNA"/>
</dbReference>
<comment type="caution">
    <text evidence="13">The sequence shown here is derived from an EMBL/GenBank/DDBJ whole genome shotgun (WGS) entry which is preliminary data.</text>
</comment>
<accession>A0AAN8QH69</accession>
<evidence type="ECO:0000256" key="6">
    <source>
        <dbReference type="ARBA" id="ARBA00022741"/>
    </source>
</evidence>
<dbReference type="Proteomes" id="UP001356427">
    <property type="component" value="Unassembled WGS sequence"/>
</dbReference>
<keyword evidence="3" id="KW-0472">Membrane</keyword>
<protein>
    <recommendedName>
        <fullName evidence="2">receptor protein-tyrosine kinase</fullName>
        <ecNumber evidence="2">2.7.10.1</ecNumber>
    </recommendedName>
</protein>
<reference evidence="13 14" key="1">
    <citation type="submission" date="2021-04" db="EMBL/GenBank/DDBJ databases">
        <authorList>
            <person name="De Guttry C."/>
            <person name="Zahm M."/>
            <person name="Klopp C."/>
            <person name="Cabau C."/>
            <person name="Louis A."/>
            <person name="Berthelot C."/>
            <person name="Parey E."/>
            <person name="Roest Crollius H."/>
            <person name="Montfort J."/>
            <person name="Robinson-Rechavi M."/>
            <person name="Bucao C."/>
            <person name="Bouchez O."/>
            <person name="Gislard M."/>
            <person name="Lluch J."/>
            <person name="Milhes M."/>
            <person name="Lampietro C."/>
            <person name="Lopez Roques C."/>
            <person name="Donnadieu C."/>
            <person name="Braasch I."/>
            <person name="Desvignes T."/>
            <person name="Postlethwait J."/>
            <person name="Bobe J."/>
            <person name="Wedekind C."/>
            <person name="Guiguen Y."/>
        </authorList>
    </citation>
    <scope>NUCLEOTIDE SEQUENCE [LARGE SCALE GENOMIC DNA]</scope>
    <source>
        <strain evidence="13">Cs_M1</strain>
        <tissue evidence="13">Blood</tissue>
    </source>
</reference>
<dbReference type="GO" id="GO:0005886">
    <property type="term" value="C:plasma membrane"/>
    <property type="evidence" value="ECO:0007669"/>
    <property type="project" value="UniProtKB-SubCell"/>
</dbReference>
<dbReference type="InterPro" id="IPR001245">
    <property type="entry name" value="Ser-Thr/Tyr_kinase_cat_dom"/>
</dbReference>
<evidence type="ECO:0000259" key="12">
    <source>
        <dbReference type="PROSITE" id="PS50011"/>
    </source>
</evidence>
<dbReference type="GO" id="GO:0048407">
    <property type="term" value="F:platelet-derived growth factor binding"/>
    <property type="evidence" value="ECO:0007669"/>
    <property type="project" value="TreeGrafter"/>
</dbReference>
<dbReference type="AlphaFoldDB" id="A0AAN8QH69"/>
<dbReference type="Pfam" id="PF07714">
    <property type="entry name" value="PK_Tyr_Ser-Thr"/>
    <property type="match status" value="1"/>
</dbReference>
<keyword evidence="3" id="KW-1003">Cell membrane</keyword>
<dbReference type="GO" id="GO:0043235">
    <property type="term" value="C:receptor complex"/>
    <property type="evidence" value="ECO:0007669"/>
    <property type="project" value="TreeGrafter"/>
</dbReference>
<comment type="subcellular location">
    <subcellularLocation>
        <location evidence="1">Cell membrane</location>
        <topology evidence="1">Single-pass type I membrane protein</topology>
    </subcellularLocation>
</comment>
<dbReference type="PANTHER" id="PTHR24416">
    <property type="entry name" value="TYROSINE-PROTEIN KINASE RECEPTOR"/>
    <property type="match status" value="1"/>
</dbReference>
<evidence type="ECO:0000256" key="5">
    <source>
        <dbReference type="ARBA" id="ARBA00022679"/>
    </source>
</evidence>
<dbReference type="Gene3D" id="3.30.200.20">
    <property type="entry name" value="Phosphorylase Kinase, domain 1"/>
    <property type="match status" value="1"/>
</dbReference>
<keyword evidence="6" id="KW-0547">Nucleotide-binding</keyword>